<evidence type="ECO:0000259" key="4">
    <source>
        <dbReference type="PROSITE" id="PS50102"/>
    </source>
</evidence>
<dbReference type="InterPro" id="IPR000504">
    <property type="entry name" value="RRM_dom"/>
</dbReference>
<sequence>MPSRPVKQASTRDEATLPKKIKPPPPPPPNDGAAPPSNLSLPSNNEEVERENKETHEVEEVSNEVEDCQDVRFMVFVGGLDNYATEEEDLRKVFGGVEELTKVRLVRDSKSKRRVAFLTFATVELARHAICEISDPLINGRRCWTAQIQDGYKTLYISNICNEWTKDDLEDKLAEYGVENYEVLTLNPDRENKEKNRGYAHLDFRSSKDASEALELLKKENVSFGQNRAAKVDFASKYVSGNDEIMSHVKKVYLDGMPRAWMEEHVKEHLEKLGRIVKVACVNGVNADGLYSGNRKVNAWAALAKPRVRITSNKTEQACSSETGLGNEVQQDSHSSVKDAPSGIDRSETRSAEPQSVGKKKQFPSPERLNTGRPACMSSP</sequence>
<dbReference type="Proteomes" id="UP001151529">
    <property type="component" value="Chromosome 16"/>
</dbReference>
<dbReference type="GO" id="GO:0003723">
    <property type="term" value="F:RNA binding"/>
    <property type="evidence" value="ECO:0007669"/>
    <property type="project" value="UniProtKB-UniRule"/>
</dbReference>
<feature type="compositionally biased region" description="Polar residues" evidence="3">
    <location>
        <begin position="313"/>
        <end position="334"/>
    </location>
</feature>
<dbReference type="AlphaFoldDB" id="A0A9Q0ZYF5"/>
<keyword evidence="1 2" id="KW-0694">RNA-binding</keyword>
<feature type="domain" description="RRM" evidence="4">
    <location>
        <begin position="153"/>
        <end position="237"/>
    </location>
</feature>
<dbReference type="Pfam" id="PF00076">
    <property type="entry name" value="RRM_1"/>
    <property type="match status" value="2"/>
</dbReference>
<evidence type="ECO:0000313" key="6">
    <source>
        <dbReference type="Proteomes" id="UP001151529"/>
    </source>
</evidence>
<dbReference type="PANTHER" id="PTHR21245">
    <property type="entry name" value="HETEROGENEOUS NUCLEAR RIBONUCLEOPROTEIN"/>
    <property type="match status" value="1"/>
</dbReference>
<dbReference type="InterPro" id="IPR035979">
    <property type="entry name" value="RBD_domain_sf"/>
</dbReference>
<name>A0A9Q0ZYF5_SALVM</name>
<dbReference type="InterPro" id="IPR012677">
    <property type="entry name" value="Nucleotide-bd_a/b_plait_sf"/>
</dbReference>
<feature type="compositionally biased region" description="Basic and acidic residues" evidence="3">
    <location>
        <begin position="50"/>
        <end position="59"/>
    </location>
</feature>
<organism evidence="5 6">
    <name type="scientific">Salix viminalis</name>
    <name type="common">Common osier</name>
    <name type="synonym">Basket willow</name>
    <dbReference type="NCBI Taxonomy" id="40686"/>
    <lineage>
        <taxon>Eukaryota</taxon>
        <taxon>Viridiplantae</taxon>
        <taxon>Streptophyta</taxon>
        <taxon>Embryophyta</taxon>
        <taxon>Tracheophyta</taxon>
        <taxon>Spermatophyta</taxon>
        <taxon>Magnoliopsida</taxon>
        <taxon>eudicotyledons</taxon>
        <taxon>Gunneridae</taxon>
        <taxon>Pentapetalae</taxon>
        <taxon>rosids</taxon>
        <taxon>fabids</taxon>
        <taxon>Malpighiales</taxon>
        <taxon>Salicaceae</taxon>
        <taxon>Saliceae</taxon>
        <taxon>Salix</taxon>
    </lineage>
</organism>
<protein>
    <recommendedName>
        <fullName evidence="4">RRM domain-containing protein</fullName>
    </recommendedName>
</protein>
<dbReference type="SUPFAM" id="SSF54928">
    <property type="entry name" value="RNA-binding domain, RBD"/>
    <property type="match status" value="2"/>
</dbReference>
<dbReference type="SMART" id="SM00360">
    <property type="entry name" value="RRM"/>
    <property type="match status" value="2"/>
</dbReference>
<comment type="caution">
    <text evidence="5">The sequence shown here is derived from an EMBL/GenBank/DDBJ whole genome shotgun (WGS) entry which is preliminary data.</text>
</comment>
<evidence type="ECO:0000256" key="3">
    <source>
        <dbReference type="SAM" id="MobiDB-lite"/>
    </source>
</evidence>
<evidence type="ECO:0000313" key="5">
    <source>
        <dbReference type="EMBL" id="KAJ6751271.1"/>
    </source>
</evidence>
<feature type="region of interest" description="Disordered" evidence="3">
    <location>
        <begin position="313"/>
        <end position="380"/>
    </location>
</feature>
<dbReference type="EMBL" id="JAPFFL010000001">
    <property type="protein sequence ID" value="KAJ6751271.1"/>
    <property type="molecule type" value="Genomic_DNA"/>
</dbReference>
<accession>A0A9Q0ZYF5</accession>
<dbReference type="CDD" id="cd00590">
    <property type="entry name" value="RRM_SF"/>
    <property type="match status" value="2"/>
</dbReference>
<dbReference type="PROSITE" id="PS50102">
    <property type="entry name" value="RRM"/>
    <property type="match status" value="2"/>
</dbReference>
<dbReference type="Gene3D" id="3.30.70.330">
    <property type="match status" value="2"/>
</dbReference>
<gene>
    <name evidence="5" type="ORF">OIU85_001767</name>
</gene>
<feature type="region of interest" description="Disordered" evidence="3">
    <location>
        <begin position="1"/>
        <end position="64"/>
    </location>
</feature>
<evidence type="ECO:0000256" key="2">
    <source>
        <dbReference type="PROSITE-ProRule" id="PRU00176"/>
    </source>
</evidence>
<proteinExistence type="predicted"/>
<reference evidence="5" key="1">
    <citation type="submission" date="2022-11" db="EMBL/GenBank/DDBJ databases">
        <authorList>
            <person name="Hyden B.L."/>
            <person name="Feng K."/>
            <person name="Yates T."/>
            <person name="Jawdy S."/>
            <person name="Smart L.B."/>
            <person name="Muchero W."/>
        </authorList>
    </citation>
    <scope>NUCLEOTIDE SEQUENCE</scope>
    <source>
        <tissue evidence="5">Shoot tip</tissue>
    </source>
</reference>
<keyword evidence="6" id="KW-1185">Reference proteome</keyword>
<reference evidence="5" key="2">
    <citation type="journal article" date="2023" name="Int. J. Mol. Sci.">
        <title>De Novo Assembly and Annotation of 11 Diverse Shrub Willow (Salix) Genomes Reveals Novel Gene Organization in Sex-Linked Regions.</title>
        <authorList>
            <person name="Hyden B."/>
            <person name="Feng K."/>
            <person name="Yates T.B."/>
            <person name="Jawdy S."/>
            <person name="Cereghino C."/>
            <person name="Smart L.B."/>
            <person name="Muchero W."/>
        </authorList>
    </citation>
    <scope>NUCLEOTIDE SEQUENCE [LARGE SCALE GENOMIC DNA]</scope>
    <source>
        <tissue evidence="5">Shoot tip</tissue>
    </source>
</reference>
<evidence type="ECO:0000256" key="1">
    <source>
        <dbReference type="ARBA" id="ARBA00022884"/>
    </source>
</evidence>
<dbReference type="OrthoDB" id="193499at2759"/>
<feature type="domain" description="RRM" evidence="4">
    <location>
        <begin position="73"/>
        <end position="142"/>
    </location>
</feature>